<keyword evidence="1" id="KW-1133">Transmembrane helix</keyword>
<dbReference type="EMBL" id="PP861117">
    <property type="protein sequence ID" value="XCH00360.1"/>
    <property type="molecule type" value="Genomic_DNA"/>
</dbReference>
<name>A0AAU8EKU1_9CAUD</name>
<keyword evidence="1" id="KW-0812">Transmembrane</keyword>
<keyword evidence="1" id="KW-0472">Membrane</keyword>
<reference evidence="2" key="1">
    <citation type="submission" date="2024-05" db="EMBL/GenBank/DDBJ databases">
        <authorList>
            <person name="Su C."/>
        </authorList>
    </citation>
    <scope>NUCLEOTIDE SEQUENCE</scope>
</reference>
<sequence length="42" mass="4948">MIVNMAQSTYKKQAKKEATETFFLYVFFHSIFTSIANFFSDD</sequence>
<evidence type="ECO:0000313" key="2">
    <source>
        <dbReference type="EMBL" id="XCH00360.1"/>
    </source>
</evidence>
<evidence type="ECO:0000256" key="1">
    <source>
        <dbReference type="SAM" id="Phobius"/>
    </source>
</evidence>
<accession>A0AAU8EKU1</accession>
<proteinExistence type="predicted"/>
<protein>
    <submittedName>
        <fullName evidence="2">Uncharacterized protein</fullName>
    </submittedName>
</protein>
<feature type="transmembrane region" description="Helical" evidence="1">
    <location>
        <begin position="21"/>
        <end position="39"/>
    </location>
</feature>
<organism evidence="2">
    <name type="scientific">Synechococcus phage QB2</name>
    <dbReference type="NCBI Taxonomy" id="3159453"/>
    <lineage>
        <taxon>Viruses</taxon>
        <taxon>Duplodnaviria</taxon>
        <taxon>Heunggongvirae</taxon>
        <taxon>Uroviricota</taxon>
        <taxon>Caudoviricetes</taxon>
        <taxon>Pantevenvirales</taxon>
        <taxon>Kyanoviridae</taxon>
    </lineage>
</organism>